<evidence type="ECO:0000313" key="1">
    <source>
        <dbReference type="EMBL" id="KAF0024284.1"/>
    </source>
</evidence>
<comment type="caution">
    <text evidence="1">The sequence shown here is derived from an EMBL/GenBank/DDBJ whole genome shotgun (WGS) entry which is preliminary data.</text>
</comment>
<dbReference type="Proteomes" id="UP000438429">
    <property type="component" value="Unassembled WGS sequence"/>
</dbReference>
<protein>
    <submittedName>
        <fullName evidence="1">Uncharacterized protein</fullName>
    </submittedName>
</protein>
<gene>
    <name evidence="1" type="ORF">F2P81_023086</name>
</gene>
<organism evidence="1 2">
    <name type="scientific">Scophthalmus maximus</name>
    <name type="common">Turbot</name>
    <name type="synonym">Psetta maxima</name>
    <dbReference type="NCBI Taxonomy" id="52904"/>
    <lineage>
        <taxon>Eukaryota</taxon>
        <taxon>Metazoa</taxon>
        <taxon>Chordata</taxon>
        <taxon>Craniata</taxon>
        <taxon>Vertebrata</taxon>
        <taxon>Euteleostomi</taxon>
        <taxon>Actinopterygii</taxon>
        <taxon>Neopterygii</taxon>
        <taxon>Teleostei</taxon>
        <taxon>Neoteleostei</taxon>
        <taxon>Acanthomorphata</taxon>
        <taxon>Carangaria</taxon>
        <taxon>Pleuronectiformes</taxon>
        <taxon>Pleuronectoidei</taxon>
        <taxon>Scophthalmidae</taxon>
        <taxon>Scophthalmus</taxon>
    </lineage>
</organism>
<reference evidence="1 2" key="1">
    <citation type="submission" date="2019-06" db="EMBL/GenBank/DDBJ databases">
        <title>Draft genomes of female and male turbot (Scophthalmus maximus).</title>
        <authorList>
            <person name="Xu H."/>
            <person name="Xu X.-W."/>
            <person name="Shao C."/>
            <person name="Chen S."/>
        </authorList>
    </citation>
    <scope>NUCLEOTIDE SEQUENCE [LARGE SCALE GENOMIC DNA]</scope>
    <source>
        <strain evidence="1">Ysfricsl-2016a</strain>
        <tissue evidence="1">Blood</tissue>
    </source>
</reference>
<name>A0A6A4S1A2_SCOMX</name>
<dbReference type="EMBL" id="VEVO01000021">
    <property type="protein sequence ID" value="KAF0024284.1"/>
    <property type="molecule type" value="Genomic_DNA"/>
</dbReference>
<proteinExistence type="predicted"/>
<accession>A0A6A4S1A2</accession>
<dbReference type="AlphaFoldDB" id="A0A6A4S1A2"/>
<sequence length="90" mass="10479">MLPKLVRSPNTCETVTQHKGVAVVEHTLTDRQEADYFFFSPVGICSHRNTSRSLRKHCSAMQQRLERQTRCQAGSQMSVRQYLQFILDFF</sequence>
<evidence type="ECO:0000313" key="2">
    <source>
        <dbReference type="Proteomes" id="UP000438429"/>
    </source>
</evidence>